<feature type="domain" description="TNFR-Cys" evidence="4">
    <location>
        <begin position="40"/>
        <end position="88"/>
    </location>
</feature>
<evidence type="ECO:0000256" key="3">
    <source>
        <dbReference type="SAM" id="SignalP"/>
    </source>
</evidence>
<evidence type="ECO:0000313" key="6">
    <source>
        <dbReference type="Proteomes" id="UP001364617"/>
    </source>
</evidence>
<comment type="caution">
    <text evidence="5">The sequence shown here is derived from an EMBL/GenBank/DDBJ whole genome shotgun (WGS) entry which is preliminary data.</text>
</comment>
<comment type="caution">
    <text evidence="1">Lacks conserved residue(s) required for the propagation of feature annotation.</text>
</comment>
<keyword evidence="2" id="KW-0472">Membrane</keyword>
<dbReference type="Proteomes" id="UP001364617">
    <property type="component" value="Unassembled WGS sequence"/>
</dbReference>
<feature type="signal peptide" evidence="3">
    <location>
        <begin position="1"/>
        <end position="24"/>
    </location>
</feature>
<organism evidence="5 6">
    <name type="scientific">Phoxinus phoxinus</name>
    <name type="common">Eurasian minnow</name>
    <dbReference type="NCBI Taxonomy" id="58324"/>
    <lineage>
        <taxon>Eukaryota</taxon>
        <taxon>Metazoa</taxon>
        <taxon>Chordata</taxon>
        <taxon>Craniata</taxon>
        <taxon>Vertebrata</taxon>
        <taxon>Euteleostomi</taxon>
        <taxon>Actinopterygii</taxon>
        <taxon>Neopterygii</taxon>
        <taxon>Teleostei</taxon>
        <taxon>Ostariophysi</taxon>
        <taxon>Cypriniformes</taxon>
        <taxon>Leuciscidae</taxon>
        <taxon>Phoxininae</taxon>
        <taxon>Phoxinus</taxon>
    </lineage>
</organism>
<evidence type="ECO:0000256" key="1">
    <source>
        <dbReference type="PROSITE-ProRule" id="PRU00206"/>
    </source>
</evidence>
<gene>
    <name evidence="5" type="ORF">R3I93_020727</name>
</gene>
<dbReference type="EMBL" id="JAYKXH010000022">
    <property type="protein sequence ID" value="KAK7128210.1"/>
    <property type="molecule type" value="Genomic_DNA"/>
</dbReference>
<keyword evidence="2" id="KW-1133">Transmembrane helix</keyword>
<dbReference type="AlphaFoldDB" id="A0AAN9CC91"/>
<keyword evidence="3" id="KW-0732">Signal</keyword>
<name>A0AAN9CC91_9TELE</name>
<feature type="chain" id="PRO_5042952097" description="TNFR-Cys domain-containing protein" evidence="3">
    <location>
        <begin position="25"/>
        <end position="157"/>
    </location>
</feature>
<dbReference type="Pfam" id="PF00020">
    <property type="entry name" value="TNFR_c6"/>
    <property type="match status" value="1"/>
</dbReference>
<protein>
    <recommendedName>
        <fullName evidence="4">TNFR-Cys domain-containing protein</fullName>
    </recommendedName>
</protein>
<dbReference type="PROSITE" id="PS50050">
    <property type="entry name" value="TNFR_NGFR_2"/>
    <property type="match status" value="1"/>
</dbReference>
<proteinExistence type="predicted"/>
<accession>A0AAN9CC91</accession>
<evidence type="ECO:0000256" key="2">
    <source>
        <dbReference type="SAM" id="Phobius"/>
    </source>
</evidence>
<keyword evidence="2" id="KW-0812">Transmembrane</keyword>
<keyword evidence="6" id="KW-1185">Reference proteome</keyword>
<sequence length="157" mass="17121">MKQADSKHILAIFVGVLITLCVETCPENHFQLPDLQCCLNCPEGWYVAKNCSKGPRVHIGVGCNKCRSCEEIGQKTVSNCTQFADTQCAMADHPVTTHPIRSPQLPQITLKGCSYVVFAVFMLAVIVATSFIKISKSDESDESSAGEPLNIKDTETV</sequence>
<evidence type="ECO:0000313" key="5">
    <source>
        <dbReference type="EMBL" id="KAK7128210.1"/>
    </source>
</evidence>
<dbReference type="InterPro" id="IPR001368">
    <property type="entry name" value="TNFR/NGFR_Cys_rich_reg"/>
</dbReference>
<evidence type="ECO:0000259" key="4">
    <source>
        <dbReference type="PROSITE" id="PS50050"/>
    </source>
</evidence>
<feature type="transmembrane region" description="Helical" evidence="2">
    <location>
        <begin position="115"/>
        <end position="134"/>
    </location>
</feature>
<reference evidence="5 6" key="1">
    <citation type="submission" date="2024-02" db="EMBL/GenBank/DDBJ databases">
        <title>Chromosome-level genome assembly of the Eurasian Minnow (Phoxinus phoxinus).</title>
        <authorList>
            <person name="Oriowo T.O."/>
            <person name="Martin S."/>
            <person name="Stange M."/>
            <person name="Chrysostomakis Y."/>
            <person name="Brown T."/>
            <person name="Winkler S."/>
            <person name="Kukowka S."/>
            <person name="Myers E.W."/>
            <person name="Bohne A."/>
        </authorList>
    </citation>
    <scope>NUCLEOTIDE SEQUENCE [LARGE SCALE GENOMIC DNA]</scope>
    <source>
        <strain evidence="5">ZFMK-TIS-60720</strain>
        <tissue evidence="5">Whole Organism</tissue>
    </source>
</reference>
<feature type="repeat" description="TNFR-Cys" evidence="1">
    <location>
        <begin position="40"/>
        <end position="88"/>
    </location>
</feature>